<keyword evidence="5" id="KW-0256">Endoplasmic reticulum</keyword>
<dbReference type="AlphaFoldDB" id="A0A8E2EV17"/>
<dbReference type="OrthoDB" id="427280at2759"/>
<dbReference type="PANTHER" id="PTHR18929:SF132">
    <property type="entry name" value="PROTEIN DISULFIDE-ISOMERASE A3"/>
    <property type="match status" value="1"/>
</dbReference>
<dbReference type="GO" id="GO:0034976">
    <property type="term" value="P:response to endoplasmic reticulum stress"/>
    <property type="evidence" value="ECO:0007669"/>
    <property type="project" value="TreeGrafter"/>
</dbReference>
<dbReference type="Gene3D" id="3.40.30.10">
    <property type="entry name" value="Glutaredoxin"/>
    <property type="match status" value="3"/>
</dbReference>
<dbReference type="CDD" id="cd02961">
    <property type="entry name" value="PDI_a_family"/>
    <property type="match status" value="1"/>
</dbReference>
<evidence type="ECO:0000313" key="9">
    <source>
        <dbReference type="Proteomes" id="UP000250140"/>
    </source>
</evidence>
<evidence type="ECO:0000256" key="5">
    <source>
        <dbReference type="ARBA" id="ARBA00022824"/>
    </source>
</evidence>
<name>A0A8E2EV17_9PEZI</name>
<keyword evidence="9" id="KW-1185">Reference proteome</keyword>
<dbReference type="InterPro" id="IPR036249">
    <property type="entry name" value="Thioredoxin-like_sf"/>
</dbReference>
<dbReference type="GO" id="GO:0003756">
    <property type="term" value="F:protein disulfide isomerase activity"/>
    <property type="evidence" value="ECO:0007669"/>
    <property type="project" value="UniProtKB-EC"/>
</dbReference>
<evidence type="ECO:0000256" key="1">
    <source>
        <dbReference type="ARBA" id="ARBA00001182"/>
    </source>
</evidence>
<dbReference type="SUPFAM" id="SSF52833">
    <property type="entry name" value="Thioredoxin-like"/>
    <property type="match status" value="3"/>
</dbReference>
<keyword evidence="6" id="KW-0413">Isomerase</keyword>
<dbReference type="CDD" id="cd02982">
    <property type="entry name" value="PDI_b'_family"/>
    <property type="match status" value="1"/>
</dbReference>
<dbReference type="EMBL" id="KV750380">
    <property type="protein sequence ID" value="OCL05096.1"/>
    <property type="molecule type" value="Genomic_DNA"/>
</dbReference>
<dbReference type="Pfam" id="PF13848">
    <property type="entry name" value="Thioredoxin_6"/>
    <property type="match status" value="1"/>
</dbReference>
<keyword evidence="7" id="KW-0676">Redox-active center</keyword>
<evidence type="ECO:0000256" key="6">
    <source>
        <dbReference type="ARBA" id="ARBA00023235"/>
    </source>
</evidence>
<proteinExistence type="inferred from homology"/>
<evidence type="ECO:0000256" key="4">
    <source>
        <dbReference type="ARBA" id="ARBA00012723"/>
    </source>
</evidence>
<evidence type="ECO:0000256" key="3">
    <source>
        <dbReference type="ARBA" id="ARBA00006347"/>
    </source>
</evidence>
<dbReference type="GO" id="GO:0005788">
    <property type="term" value="C:endoplasmic reticulum lumen"/>
    <property type="evidence" value="ECO:0007669"/>
    <property type="project" value="UniProtKB-SubCell"/>
</dbReference>
<evidence type="ECO:0000256" key="7">
    <source>
        <dbReference type="ARBA" id="ARBA00023284"/>
    </source>
</evidence>
<dbReference type="GO" id="GO:0006457">
    <property type="term" value="P:protein folding"/>
    <property type="evidence" value="ECO:0007669"/>
    <property type="project" value="TreeGrafter"/>
</dbReference>
<comment type="catalytic activity">
    <reaction evidence="1">
        <text>Catalyzes the rearrangement of -S-S- bonds in proteins.</text>
        <dbReference type="EC" id="5.3.4.1"/>
    </reaction>
</comment>
<gene>
    <name evidence="8" type="ORF">AOQ84DRAFT_345252</name>
</gene>
<dbReference type="PANTHER" id="PTHR18929">
    <property type="entry name" value="PROTEIN DISULFIDE ISOMERASE"/>
    <property type="match status" value="1"/>
</dbReference>
<organism evidence="8 9">
    <name type="scientific">Glonium stellatum</name>
    <dbReference type="NCBI Taxonomy" id="574774"/>
    <lineage>
        <taxon>Eukaryota</taxon>
        <taxon>Fungi</taxon>
        <taxon>Dikarya</taxon>
        <taxon>Ascomycota</taxon>
        <taxon>Pezizomycotina</taxon>
        <taxon>Dothideomycetes</taxon>
        <taxon>Pleosporomycetidae</taxon>
        <taxon>Gloniales</taxon>
        <taxon>Gloniaceae</taxon>
        <taxon>Glonium</taxon>
    </lineage>
</organism>
<accession>A0A8E2EV17</accession>
<protein>
    <recommendedName>
        <fullName evidence="4">protein disulfide-isomerase</fullName>
        <ecNumber evidence="4">5.3.4.1</ecNumber>
    </recommendedName>
</protein>
<evidence type="ECO:0000256" key="2">
    <source>
        <dbReference type="ARBA" id="ARBA00004319"/>
    </source>
</evidence>
<dbReference type="EC" id="5.3.4.1" evidence="4"/>
<sequence>MQETELCKLYDVNAYPAVRLFRGLNHATRYRGPRKATAITSYMIKEQLPVVTTIDQNNLNKFKSIDTTVLVAYLDPMDTELANIFTAVAVENHQRYVFGVSKNARVAQLENLSIPSVACYKMREGDGTVMNGRFNKNDVEKFLQLAAPSVIGEITKRNIDSYMNARKPIAYIFASTEDEQDALRRDLTPVAKKYQQYINFGLIDAVEYRHMASSMNLQSDVFPAFVFHNILNDQVYPYNQHKDITAGGIDEFILSILQGRVSGGAQGSEPIDVEDGVRGVKEHGVHDEL</sequence>
<dbReference type="Proteomes" id="UP000250140">
    <property type="component" value="Unassembled WGS sequence"/>
</dbReference>
<comment type="similarity">
    <text evidence="3">Belongs to the protein disulfide isomerase family.</text>
</comment>
<comment type="subcellular location">
    <subcellularLocation>
        <location evidence="2">Endoplasmic reticulum lumen</location>
    </subcellularLocation>
</comment>
<reference evidence="8 9" key="1">
    <citation type="journal article" date="2016" name="Nat. Commun.">
        <title>Ectomycorrhizal ecology is imprinted in the genome of the dominant symbiotic fungus Cenococcum geophilum.</title>
        <authorList>
            <consortium name="DOE Joint Genome Institute"/>
            <person name="Peter M."/>
            <person name="Kohler A."/>
            <person name="Ohm R.A."/>
            <person name="Kuo A."/>
            <person name="Krutzmann J."/>
            <person name="Morin E."/>
            <person name="Arend M."/>
            <person name="Barry K.W."/>
            <person name="Binder M."/>
            <person name="Choi C."/>
            <person name="Clum A."/>
            <person name="Copeland A."/>
            <person name="Grisel N."/>
            <person name="Haridas S."/>
            <person name="Kipfer T."/>
            <person name="LaButti K."/>
            <person name="Lindquist E."/>
            <person name="Lipzen A."/>
            <person name="Maire R."/>
            <person name="Meier B."/>
            <person name="Mihaltcheva S."/>
            <person name="Molinier V."/>
            <person name="Murat C."/>
            <person name="Poggeler S."/>
            <person name="Quandt C.A."/>
            <person name="Sperisen C."/>
            <person name="Tritt A."/>
            <person name="Tisserant E."/>
            <person name="Crous P.W."/>
            <person name="Henrissat B."/>
            <person name="Nehls U."/>
            <person name="Egli S."/>
            <person name="Spatafora J.W."/>
            <person name="Grigoriev I.V."/>
            <person name="Martin F.M."/>
        </authorList>
    </citation>
    <scope>NUCLEOTIDE SEQUENCE [LARGE SCALE GENOMIC DNA]</scope>
    <source>
        <strain evidence="8 9">CBS 207.34</strain>
    </source>
</reference>
<dbReference type="CDD" id="cd02981">
    <property type="entry name" value="PDI_b_family"/>
    <property type="match status" value="1"/>
</dbReference>
<evidence type="ECO:0000313" key="8">
    <source>
        <dbReference type="EMBL" id="OCL05096.1"/>
    </source>
</evidence>